<feature type="region of interest" description="Disordered" evidence="1">
    <location>
        <begin position="157"/>
        <end position="185"/>
    </location>
</feature>
<organism evidence="2 3">
    <name type="scientific">Alloacidobacterium dinghuense</name>
    <dbReference type="NCBI Taxonomy" id="2763107"/>
    <lineage>
        <taxon>Bacteria</taxon>
        <taxon>Pseudomonadati</taxon>
        <taxon>Acidobacteriota</taxon>
        <taxon>Terriglobia</taxon>
        <taxon>Terriglobales</taxon>
        <taxon>Acidobacteriaceae</taxon>
        <taxon>Alloacidobacterium</taxon>
    </lineage>
</organism>
<proteinExistence type="predicted"/>
<evidence type="ECO:0000256" key="1">
    <source>
        <dbReference type="SAM" id="MobiDB-lite"/>
    </source>
</evidence>
<sequence>MQEKNILLCFLALPLRHKLAAAGIALAIASGFFFWSRHGTARLTTAEVSFDADEARQIEPVTIQEKAPAVALAQSILNDSAIQGVAKRTGVKSDTAEFRSHLEMTQPSANSLHVVFLDTERETSVAVANAVSNLLVAWKPAPAASVATAHAPQAAPLMPPAVARPHSNTRSLHSQEEQSQTAHMQSLEAQLAATDQKIAALDAAVQTSTSRKAEVSPRVPSAENDQRRLLEAQLSVTQKKLDDLRLRYTDEYPDVEAAKENIAEIQQKLASLRPTGNEAAPPSPPKPEAPSNEENQLRQKRTRLLETIADEKRRDATRRDWVPSAVDESPALVPVASSQSQETQAPQPANPIVAPVLQSPFTLVRLATYGEPGPWWHGVLAGILCGFLYLSSAVWRCLPIQSTESHEPLTFNSDTGTRAAKSLEGPTDLASWESEIKKALALTDIGRQEEAFLLRQEAERVREEATVDRQQSSAGGPELKGQLYYAEVAAAIREKIKREPDSWMAHTEQAREALAGGDYNMAIKEIKLAMTVAPEKMKPQLDKIIIQLDKNMSMKQRAAYG</sequence>
<evidence type="ECO:0000313" key="3">
    <source>
        <dbReference type="Proteomes" id="UP000515312"/>
    </source>
</evidence>
<dbReference type="EMBL" id="CP060394">
    <property type="protein sequence ID" value="QNI33409.1"/>
    <property type="molecule type" value="Genomic_DNA"/>
</dbReference>
<dbReference type="AlphaFoldDB" id="A0A7G8BLI9"/>
<feature type="region of interest" description="Disordered" evidence="1">
    <location>
        <begin position="273"/>
        <end position="298"/>
    </location>
</feature>
<feature type="region of interest" description="Disordered" evidence="1">
    <location>
        <begin position="207"/>
        <end position="227"/>
    </location>
</feature>
<reference evidence="2 3" key="1">
    <citation type="submission" date="2020-08" db="EMBL/GenBank/DDBJ databases">
        <title>Edaphobacter telluris sp. nov. and Acidobacterium dinghuensis sp. nov., two acidobacteria isolated from forest soil.</title>
        <authorList>
            <person name="Fu J."/>
            <person name="Qiu L."/>
        </authorList>
    </citation>
    <scope>NUCLEOTIDE SEQUENCE [LARGE SCALE GENOMIC DNA]</scope>
    <source>
        <strain evidence="2">4Y35</strain>
    </source>
</reference>
<dbReference type="Proteomes" id="UP000515312">
    <property type="component" value="Chromosome"/>
</dbReference>
<protein>
    <submittedName>
        <fullName evidence="2">Uncharacterized protein</fullName>
    </submittedName>
</protein>
<evidence type="ECO:0000313" key="2">
    <source>
        <dbReference type="EMBL" id="QNI33409.1"/>
    </source>
</evidence>
<gene>
    <name evidence="2" type="ORF">H7849_05510</name>
</gene>
<feature type="compositionally biased region" description="Polar residues" evidence="1">
    <location>
        <begin position="166"/>
        <end position="185"/>
    </location>
</feature>
<accession>A0A7G8BLI9</accession>
<dbReference type="KEGG" id="adin:H7849_05510"/>
<dbReference type="RefSeq" id="WP_186744814.1">
    <property type="nucleotide sequence ID" value="NZ_CP060394.1"/>
</dbReference>
<keyword evidence="3" id="KW-1185">Reference proteome</keyword>
<name>A0A7G8BLI9_9BACT</name>